<feature type="region of interest" description="Disordered" evidence="1">
    <location>
        <begin position="89"/>
        <end position="116"/>
    </location>
</feature>
<dbReference type="EMBL" id="JACHIP010000014">
    <property type="protein sequence ID" value="MBB5060516.1"/>
    <property type="molecule type" value="Genomic_DNA"/>
</dbReference>
<comment type="caution">
    <text evidence="2">The sequence shown here is derived from an EMBL/GenBank/DDBJ whole genome shotgun (WGS) entry which is preliminary data.</text>
</comment>
<reference evidence="2 3" key="1">
    <citation type="submission" date="2020-08" db="EMBL/GenBank/DDBJ databases">
        <title>Genomic Encyclopedia of Type Strains, Phase IV (KMG-V): Genome sequencing to study the core and pangenomes of soil and plant-associated prokaryotes.</title>
        <authorList>
            <person name="Whitman W."/>
        </authorList>
    </citation>
    <scope>NUCLEOTIDE SEQUENCE [LARGE SCALE GENOMIC DNA]</scope>
    <source>
        <strain evidence="2 3">M8UP14</strain>
    </source>
</reference>
<proteinExistence type="predicted"/>
<sequence length="116" mass="13126">MDLFTSTLVIVASTIGRRRRLVGPVRVILNACSDEKMNETRGFEIGGVVANDCKYRIPRQVDFGKNASLQGRHGATRKISPEYTRKMEYHAGEEARRPAARGNRHKQRPLDAFAER</sequence>
<evidence type="ECO:0000313" key="2">
    <source>
        <dbReference type="EMBL" id="MBB5060516.1"/>
    </source>
</evidence>
<evidence type="ECO:0000256" key="1">
    <source>
        <dbReference type="SAM" id="MobiDB-lite"/>
    </source>
</evidence>
<gene>
    <name evidence="2" type="ORF">HDF16_005252</name>
</gene>
<accession>A0A7W7ZIK6</accession>
<feature type="compositionally biased region" description="Basic residues" evidence="1">
    <location>
        <begin position="98"/>
        <end position="107"/>
    </location>
</feature>
<dbReference type="AlphaFoldDB" id="A0A7W7ZIK6"/>
<organism evidence="2 3">
    <name type="scientific">Granulicella aggregans</name>
    <dbReference type="NCBI Taxonomy" id="474949"/>
    <lineage>
        <taxon>Bacteria</taxon>
        <taxon>Pseudomonadati</taxon>
        <taxon>Acidobacteriota</taxon>
        <taxon>Terriglobia</taxon>
        <taxon>Terriglobales</taxon>
        <taxon>Acidobacteriaceae</taxon>
        <taxon>Granulicella</taxon>
    </lineage>
</organism>
<evidence type="ECO:0000313" key="3">
    <source>
        <dbReference type="Proteomes" id="UP000540989"/>
    </source>
</evidence>
<name>A0A7W7ZIK6_9BACT</name>
<dbReference type="Proteomes" id="UP000540989">
    <property type="component" value="Unassembled WGS sequence"/>
</dbReference>
<keyword evidence="3" id="KW-1185">Reference proteome</keyword>
<protein>
    <submittedName>
        <fullName evidence="2">Uncharacterized protein</fullName>
    </submittedName>
</protein>